<dbReference type="CDD" id="cd00140">
    <property type="entry name" value="beta_clamp"/>
    <property type="match status" value="1"/>
</dbReference>
<gene>
    <name evidence="14" type="primary">dnaN</name>
    <name evidence="14" type="ORF">N5A92_05720</name>
</gene>
<dbReference type="Pfam" id="PF02767">
    <property type="entry name" value="DNA_pol3_beta_2"/>
    <property type="match status" value="1"/>
</dbReference>
<keyword evidence="4 10" id="KW-0963">Cytoplasm</keyword>
<organism evidence="14 15">
    <name type="scientific">Chelativorans salis</name>
    <dbReference type="NCBI Taxonomy" id="2978478"/>
    <lineage>
        <taxon>Bacteria</taxon>
        <taxon>Pseudomonadati</taxon>
        <taxon>Pseudomonadota</taxon>
        <taxon>Alphaproteobacteria</taxon>
        <taxon>Hyphomicrobiales</taxon>
        <taxon>Phyllobacteriaceae</taxon>
        <taxon>Chelativorans</taxon>
    </lineage>
</organism>
<keyword evidence="5 10" id="KW-0808">Transferase</keyword>
<keyword evidence="8 10" id="KW-0239">DNA-directed DNA polymerase</keyword>
<reference evidence="14 15" key="1">
    <citation type="submission" date="2022-09" db="EMBL/GenBank/DDBJ databases">
        <title>Chelativorans salina sp. nov., a novel slightly halophilic bacterium isolated from a saline lake sediment enrichment.</title>
        <authorList>
            <person name="Gao L."/>
            <person name="Fang B.-Z."/>
            <person name="Li W.-J."/>
        </authorList>
    </citation>
    <scope>NUCLEOTIDE SEQUENCE [LARGE SCALE GENOMIC DNA]</scope>
    <source>
        <strain evidence="14 15">EGI FJ00035</strain>
    </source>
</reference>
<evidence type="ECO:0000256" key="2">
    <source>
        <dbReference type="ARBA" id="ARBA00010752"/>
    </source>
</evidence>
<dbReference type="Gene3D" id="3.70.10.10">
    <property type="match status" value="1"/>
</dbReference>
<evidence type="ECO:0000256" key="6">
    <source>
        <dbReference type="ARBA" id="ARBA00022695"/>
    </source>
</evidence>
<dbReference type="Proteomes" id="UP001320831">
    <property type="component" value="Unassembled WGS sequence"/>
</dbReference>
<evidence type="ECO:0000259" key="11">
    <source>
        <dbReference type="Pfam" id="PF00712"/>
    </source>
</evidence>
<evidence type="ECO:0000313" key="15">
    <source>
        <dbReference type="Proteomes" id="UP001320831"/>
    </source>
</evidence>
<evidence type="ECO:0000256" key="8">
    <source>
        <dbReference type="ARBA" id="ARBA00022932"/>
    </source>
</evidence>
<evidence type="ECO:0000256" key="4">
    <source>
        <dbReference type="ARBA" id="ARBA00022490"/>
    </source>
</evidence>
<dbReference type="EMBL" id="JAOCZP010000001">
    <property type="protein sequence ID" value="MCT7374531.1"/>
    <property type="molecule type" value="Genomic_DNA"/>
</dbReference>
<feature type="domain" description="DNA polymerase III beta sliding clamp central" evidence="12">
    <location>
        <begin position="131"/>
        <end position="249"/>
    </location>
</feature>
<evidence type="ECO:0000256" key="7">
    <source>
        <dbReference type="ARBA" id="ARBA00022705"/>
    </source>
</evidence>
<dbReference type="PANTHER" id="PTHR30478:SF0">
    <property type="entry name" value="BETA SLIDING CLAMP"/>
    <property type="match status" value="1"/>
</dbReference>
<accession>A0ABT2LIX9</accession>
<keyword evidence="9" id="KW-0238">DNA-binding</keyword>
<dbReference type="Gene3D" id="3.10.150.10">
    <property type="entry name" value="DNA Polymerase III, subunit A, domain 2"/>
    <property type="match status" value="1"/>
</dbReference>
<dbReference type="InterPro" id="IPR022637">
    <property type="entry name" value="DNA_polIII_beta_cen"/>
</dbReference>
<dbReference type="RefSeq" id="WP_260900933.1">
    <property type="nucleotide sequence ID" value="NZ_JAOCZP010000001.1"/>
</dbReference>
<dbReference type="SMART" id="SM00480">
    <property type="entry name" value="POL3Bc"/>
    <property type="match status" value="1"/>
</dbReference>
<dbReference type="InterPro" id="IPR046938">
    <property type="entry name" value="DNA_clamp_sf"/>
</dbReference>
<dbReference type="InterPro" id="IPR022634">
    <property type="entry name" value="DNA_polIII_beta_N"/>
</dbReference>
<feature type="domain" description="DNA polymerase III beta sliding clamp C-terminal" evidence="13">
    <location>
        <begin position="252"/>
        <end position="371"/>
    </location>
</feature>
<comment type="caution">
    <text evidence="14">The sequence shown here is derived from an EMBL/GenBank/DDBJ whole genome shotgun (WGS) entry which is preliminary data.</text>
</comment>
<dbReference type="Pfam" id="PF00712">
    <property type="entry name" value="DNA_pol3_beta"/>
    <property type="match status" value="1"/>
</dbReference>
<evidence type="ECO:0000256" key="1">
    <source>
        <dbReference type="ARBA" id="ARBA00004496"/>
    </source>
</evidence>
<evidence type="ECO:0000259" key="13">
    <source>
        <dbReference type="Pfam" id="PF02768"/>
    </source>
</evidence>
<evidence type="ECO:0000256" key="9">
    <source>
        <dbReference type="ARBA" id="ARBA00023125"/>
    </source>
</evidence>
<protein>
    <recommendedName>
        <fullName evidence="3 10">Beta sliding clamp</fullName>
    </recommendedName>
</protein>
<comment type="function">
    <text evidence="10">Confers DNA tethering and processivity to DNA polymerases and other proteins. Acts as a clamp, forming a ring around DNA (a reaction catalyzed by the clamp-loading complex) which diffuses in an ATP-independent manner freely and bidirectionally along dsDNA. Initially characterized for its ability to contact the catalytic subunit of DNA polymerase III (Pol III), a complex, multichain enzyme responsible for most of the replicative synthesis in bacteria; Pol III exhibits 3'-5' exonuclease proofreading activity. The beta chain is required for initiation of replication as well as for processivity of DNA replication.</text>
</comment>
<dbReference type="GO" id="GO:0003887">
    <property type="term" value="F:DNA-directed DNA polymerase activity"/>
    <property type="evidence" value="ECO:0007669"/>
    <property type="project" value="UniProtKB-EC"/>
</dbReference>
<dbReference type="NCBIfam" id="TIGR00663">
    <property type="entry name" value="dnan"/>
    <property type="match status" value="1"/>
</dbReference>
<keyword evidence="6 10" id="KW-0548">Nucleotidyltransferase</keyword>
<dbReference type="Pfam" id="PF02768">
    <property type="entry name" value="DNA_pol3_beta_3"/>
    <property type="match status" value="1"/>
</dbReference>
<name>A0ABT2LIX9_9HYPH</name>
<evidence type="ECO:0000256" key="3">
    <source>
        <dbReference type="ARBA" id="ARBA00021035"/>
    </source>
</evidence>
<comment type="similarity">
    <text evidence="2 10">Belongs to the beta sliding clamp family.</text>
</comment>
<evidence type="ECO:0000313" key="14">
    <source>
        <dbReference type="EMBL" id="MCT7374531.1"/>
    </source>
</evidence>
<proteinExistence type="inferred from homology"/>
<comment type="subcellular location">
    <subcellularLocation>
        <location evidence="1 10">Cytoplasm</location>
    </subcellularLocation>
</comment>
<keyword evidence="15" id="KW-1185">Reference proteome</keyword>
<sequence length="372" mass="40350">MRVILERSNLLKSLGHVHRVVERRNTIPILSNVLLSADGASLEMKATDLDLEVTEAAAANVEQAGATTVPAHLLYDIVRKLPEGAEVMLKMDESGNAVSVTSGRSTFRLQCLPQADFPELSAGQFSHIFRLESEALRNLIEKTQFAISTEETRYYLNGIYLHTLEADSKLMLRAVATDGHRLARAEIEAPAGSEGMPGIIIPRKTVGELQKLVDDPDVAVTVELSETKIRFTIGSVVLTSKLIDGTFPDYQRVIPTGNDKELIIDRQSFSAAVDRVSTVSSERGRAVKLSIADGQVTLTVNNPDSGSATEEIPAGYDAEAIEIGFNARYLLDVAAQLTGGEAKFLLADAGSPTIVQDTSDQRALYVLMPMRV</sequence>
<comment type="subunit">
    <text evidence="10">Forms a ring-shaped head-to-tail homodimer around DNA.</text>
</comment>
<evidence type="ECO:0000256" key="5">
    <source>
        <dbReference type="ARBA" id="ARBA00022679"/>
    </source>
</evidence>
<dbReference type="PIRSF" id="PIRSF000804">
    <property type="entry name" value="DNA_pol_III_b"/>
    <property type="match status" value="1"/>
</dbReference>
<dbReference type="InterPro" id="IPR001001">
    <property type="entry name" value="DNA_polIII_beta"/>
</dbReference>
<dbReference type="InterPro" id="IPR022635">
    <property type="entry name" value="DNA_polIII_beta_C"/>
</dbReference>
<dbReference type="PANTHER" id="PTHR30478">
    <property type="entry name" value="DNA POLYMERASE III SUBUNIT BETA"/>
    <property type="match status" value="1"/>
</dbReference>
<keyword evidence="7 10" id="KW-0235">DNA replication</keyword>
<evidence type="ECO:0000259" key="12">
    <source>
        <dbReference type="Pfam" id="PF02767"/>
    </source>
</evidence>
<evidence type="ECO:0000256" key="10">
    <source>
        <dbReference type="PIRNR" id="PIRNR000804"/>
    </source>
</evidence>
<dbReference type="SUPFAM" id="SSF55979">
    <property type="entry name" value="DNA clamp"/>
    <property type="match status" value="3"/>
</dbReference>
<feature type="domain" description="DNA polymerase III beta sliding clamp N-terminal" evidence="11">
    <location>
        <begin position="1"/>
        <end position="120"/>
    </location>
</feature>